<dbReference type="Proteomes" id="UP000054007">
    <property type="component" value="Unassembled WGS sequence"/>
</dbReference>
<dbReference type="AlphaFoldDB" id="A0A0D7AX29"/>
<evidence type="ECO:0000256" key="1">
    <source>
        <dbReference type="SAM" id="MobiDB-lite"/>
    </source>
</evidence>
<evidence type="ECO:0000313" key="3">
    <source>
        <dbReference type="Proteomes" id="UP000054007"/>
    </source>
</evidence>
<protein>
    <submittedName>
        <fullName evidence="2">Uncharacterized protein</fullName>
    </submittedName>
</protein>
<organism evidence="2 3">
    <name type="scientific">Cylindrobasidium torrendii FP15055 ss-10</name>
    <dbReference type="NCBI Taxonomy" id="1314674"/>
    <lineage>
        <taxon>Eukaryota</taxon>
        <taxon>Fungi</taxon>
        <taxon>Dikarya</taxon>
        <taxon>Basidiomycota</taxon>
        <taxon>Agaricomycotina</taxon>
        <taxon>Agaricomycetes</taxon>
        <taxon>Agaricomycetidae</taxon>
        <taxon>Agaricales</taxon>
        <taxon>Marasmiineae</taxon>
        <taxon>Physalacriaceae</taxon>
        <taxon>Cylindrobasidium</taxon>
    </lineage>
</organism>
<dbReference type="EMBL" id="KN880750">
    <property type="protein sequence ID" value="KIY62762.1"/>
    <property type="molecule type" value="Genomic_DNA"/>
</dbReference>
<name>A0A0D7AX29_9AGAR</name>
<evidence type="ECO:0000313" key="2">
    <source>
        <dbReference type="EMBL" id="KIY62762.1"/>
    </source>
</evidence>
<gene>
    <name evidence="2" type="ORF">CYLTODRAFT_458703</name>
</gene>
<accession>A0A0D7AX29</accession>
<keyword evidence="3" id="KW-1185">Reference proteome</keyword>
<sequence length="210" mass="23040">MHELETRRHQRALNNELRLSCQIIAPCFPHMYNDLLDELEPWMQEVSLECPADMTTAEFERIVAFNSGVAERQAAWEEANGAALRRAVKYVRDFQAEGGVVPEPKWLVPDSDEETEPPAKRVHRASSHGQLKSSSSASAPTAAPPHPPAPHIDGDHAANTELSRLSLMAIGCADGHVPKKFVHAEYAKYLAASPEWHAYLAGQSAGDSGI</sequence>
<feature type="region of interest" description="Disordered" evidence="1">
    <location>
        <begin position="102"/>
        <end position="156"/>
    </location>
</feature>
<reference evidence="2 3" key="1">
    <citation type="journal article" date="2015" name="Fungal Genet. Biol.">
        <title>Evolution of novel wood decay mechanisms in Agaricales revealed by the genome sequences of Fistulina hepatica and Cylindrobasidium torrendii.</title>
        <authorList>
            <person name="Floudas D."/>
            <person name="Held B.W."/>
            <person name="Riley R."/>
            <person name="Nagy L.G."/>
            <person name="Koehler G."/>
            <person name="Ransdell A.S."/>
            <person name="Younus H."/>
            <person name="Chow J."/>
            <person name="Chiniquy J."/>
            <person name="Lipzen A."/>
            <person name="Tritt A."/>
            <person name="Sun H."/>
            <person name="Haridas S."/>
            <person name="LaButti K."/>
            <person name="Ohm R.A."/>
            <person name="Kues U."/>
            <person name="Blanchette R.A."/>
            <person name="Grigoriev I.V."/>
            <person name="Minto R.E."/>
            <person name="Hibbett D.S."/>
        </authorList>
    </citation>
    <scope>NUCLEOTIDE SEQUENCE [LARGE SCALE GENOMIC DNA]</scope>
    <source>
        <strain evidence="2 3">FP15055 ss-10</strain>
    </source>
</reference>
<proteinExistence type="predicted"/>